<keyword evidence="10" id="KW-0732">Signal</keyword>
<keyword evidence="3 8" id="KW-1134">Transmembrane beta strand</keyword>
<dbReference type="NCBIfam" id="TIGR04057">
    <property type="entry name" value="SusC_RagA_signa"/>
    <property type="match status" value="1"/>
</dbReference>
<feature type="domain" description="TonB-dependent receptor plug" evidence="12">
    <location>
        <begin position="143"/>
        <end position="262"/>
    </location>
</feature>
<evidence type="ECO:0000313" key="13">
    <source>
        <dbReference type="EMBL" id="TYP95980.1"/>
    </source>
</evidence>
<feature type="chain" id="PRO_5024454715" evidence="10">
    <location>
        <begin position="41"/>
        <end position="1023"/>
    </location>
</feature>
<feature type="signal peptide" evidence="10">
    <location>
        <begin position="1"/>
        <end position="40"/>
    </location>
</feature>
<dbReference type="EMBL" id="VNHX01000008">
    <property type="protein sequence ID" value="TYP95980.1"/>
    <property type="molecule type" value="Genomic_DNA"/>
</dbReference>
<reference evidence="13 14" key="1">
    <citation type="submission" date="2019-07" db="EMBL/GenBank/DDBJ databases">
        <title>Genomic Encyclopedia of Archaeal and Bacterial Type Strains, Phase II (KMG-II): from individual species to whole genera.</title>
        <authorList>
            <person name="Goeker M."/>
        </authorList>
    </citation>
    <scope>NUCLEOTIDE SEQUENCE [LARGE SCALE GENOMIC DNA]</scope>
    <source>
        <strain evidence="13 14">DSM 18850</strain>
    </source>
</reference>
<dbReference type="InterPro" id="IPR000531">
    <property type="entry name" value="Beta-barrel_TonB"/>
</dbReference>
<dbReference type="Gene3D" id="2.40.170.20">
    <property type="entry name" value="TonB-dependent receptor, beta-barrel domain"/>
    <property type="match status" value="1"/>
</dbReference>
<evidence type="ECO:0000256" key="7">
    <source>
        <dbReference type="ARBA" id="ARBA00023237"/>
    </source>
</evidence>
<dbReference type="Gene3D" id="2.170.130.10">
    <property type="entry name" value="TonB-dependent receptor, plug domain"/>
    <property type="match status" value="1"/>
</dbReference>
<keyword evidence="7 8" id="KW-0998">Cell outer membrane</keyword>
<dbReference type="Gene3D" id="2.60.40.1120">
    <property type="entry name" value="Carboxypeptidase-like, regulatory domain"/>
    <property type="match status" value="1"/>
</dbReference>
<evidence type="ECO:0000256" key="3">
    <source>
        <dbReference type="ARBA" id="ARBA00022452"/>
    </source>
</evidence>
<keyword evidence="4 8" id="KW-0812">Transmembrane</keyword>
<dbReference type="InterPro" id="IPR037066">
    <property type="entry name" value="Plug_dom_sf"/>
</dbReference>
<evidence type="ECO:0000259" key="12">
    <source>
        <dbReference type="Pfam" id="PF07715"/>
    </source>
</evidence>
<dbReference type="PROSITE" id="PS52016">
    <property type="entry name" value="TONB_DEPENDENT_REC_3"/>
    <property type="match status" value="1"/>
</dbReference>
<dbReference type="Proteomes" id="UP000325105">
    <property type="component" value="Unassembled WGS sequence"/>
</dbReference>
<dbReference type="InterPro" id="IPR039426">
    <property type="entry name" value="TonB-dep_rcpt-like"/>
</dbReference>
<evidence type="ECO:0000313" key="14">
    <source>
        <dbReference type="Proteomes" id="UP000325105"/>
    </source>
</evidence>
<protein>
    <submittedName>
        <fullName evidence="13">TonB-linked SusC/RagA family outer membrane protein</fullName>
    </submittedName>
</protein>
<dbReference type="Pfam" id="PF13715">
    <property type="entry name" value="CarbopepD_reg_2"/>
    <property type="match status" value="1"/>
</dbReference>
<feature type="domain" description="TonB-dependent receptor-like beta-barrel" evidence="11">
    <location>
        <begin position="434"/>
        <end position="980"/>
    </location>
</feature>
<dbReference type="SUPFAM" id="SSF49464">
    <property type="entry name" value="Carboxypeptidase regulatory domain-like"/>
    <property type="match status" value="1"/>
</dbReference>
<dbReference type="GO" id="GO:0009279">
    <property type="term" value="C:cell outer membrane"/>
    <property type="evidence" value="ECO:0007669"/>
    <property type="project" value="UniProtKB-SubCell"/>
</dbReference>
<dbReference type="InterPro" id="IPR008969">
    <property type="entry name" value="CarboxyPept-like_regulatory"/>
</dbReference>
<keyword evidence="5 9" id="KW-0798">TonB box</keyword>
<evidence type="ECO:0000256" key="8">
    <source>
        <dbReference type="PROSITE-ProRule" id="PRU01360"/>
    </source>
</evidence>
<organism evidence="13 14">
    <name type="scientific">Sphingobacterium allocomposti</name>
    <dbReference type="NCBI Taxonomy" id="415956"/>
    <lineage>
        <taxon>Bacteria</taxon>
        <taxon>Pseudomonadati</taxon>
        <taxon>Bacteroidota</taxon>
        <taxon>Sphingobacteriia</taxon>
        <taxon>Sphingobacteriales</taxon>
        <taxon>Sphingobacteriaceae</taxon>
        <taxon>Sphingobacterium</taxon>
    </lineage>
</organism>
<dbReference type="NCBIfam" id="TIGR04056">
    <property type="entry name" value="OMP_RagA_SusC"/>
    <property type="match status" value="1"/>
</dbReference>
<keyword evidence="6 8" id="KW-0472">Membrane</keyword>
<accession>A0A5S5DJ47</accession>
<dbReference type="InterPro" id="IPR012910">
    <property type="entry name" value="Plug_dom"/>
</dbReference>
<evidence type="ECO:0000256" key="1">
    <source>
        <dbReference type="ARBA" id="ARBA00004571"/>
    </source>
</evidence>
<dbReference type="AlphaFoldDB" id="A0A5S5DJ47"/>
<evidence type="ECO:0000256" key="10">
    <source>
        <dbReference type="SAM" id="SignalP"/>
    </source>
</evidence>
<evidence type="ECO:0000256" key="6">
    <source>
        <dbReference type="ARBA" id="ARBA00023136"/>
    </source>
</evidence>
<dbReference type="InterPro" id="IPR036942">
    <property type="entry name" value="Beta-barrel_TonB_sf"/>
</dbReference>
<name>A0A5S5DJ47_9SPHI</name>
<comment type="similarity">
    <text evidence="8 9">Belongs to the TonB-dependent receptor family.</text>
</comment>
<evidence type="ECO:0000256" key="9">
    <source>
        <dbReference type="RuleBase" id="RU003357"/>
    </source>
</evidence>
<keyword evidence="14" id="KW-1185">Reference proteome</keyword>
<gene>
    <name evidence="13" type="ORF">BC792_10872</name>
</gene>
<dbReference type="SUPFAM" id="SSF56935">
    <property type="entry name" value="Porins"/>
    <property type="match status" value="1"/>
</dbReference>
<dbReference type="InterPro" id="IPR023997">
    <property type="entry name" value="TonB-dep_OMP_SusC/RagA_CS"/>
</dbReference>
<dbReference type="Pfam" id="PF07715">
    <property type="entry name" value="Plug"/>
    <property type="match status" value="1"/>
</dbReference>
<dbReference type="Pfam" id="PF00593">
    <property type="entry name" value="TonB_dep_Rec_b-barrel"/>
    <property type="match status" value="1"/>
</dbReference>
<sequence>MALALVSIHYQTFKTMKYCRVFRYSLSIFLTAVLFTSAWAQEAKPIINASLVGTVVDATTKSPIEGATVQLEAVTHSVKTDRNGRFSFVTGQKLPFRLIITSVGYETQNLVVEKSPAVVELRRSTEDLDEVVVVGYTTIARKNLIGAVDRVSQQDVRDIPTGSFDAQLQGKVAGMQVAASTGVPGEALHVRLRGATSINADNNPLYVIDGVFLNSESLQTINTGGKATSPIADLNPSDIEFVEVLKDAEATALYGSRGANGVILITTRRGKNAQSAKIDVNLYSGRGKASKLWELTTGPEHAELVNEYFRNIGQTQPFRPVAEGGRGTPSEQQTYDRLSEAFRTAGVYNADLSVYGGSDNTAYYLSAGHNKQESILRPISFDRASFRFNLDQKINNRLKVGSSNAISRTGRNQGRAGDGPQGGILQAALHTPTYLSPYNEAGVPVGRAGFDNLTLLLDNYDVGSTSLRYIGNVYGEYQITPALRFRSTFSVDHNNYNEHEYWNNLLIAGSPNGLATSAISQSTTWINEQTLTYRKRLGPRHAIGVLLGNTLQGSYFSLTSAEGRGFATNDFTLISAAATTTSNQDWDQYKLASFFGRVDYAFDDKYLLDFSLRADGSSKFNEGYQWGHFPAIGLAWRLSKESFLEDVALLNDLKLKTSYGLTGNQNGINSFASRQLWSGVGSSYRGIAGIVPAQLANRELSWETTSQFNVGLDAALLRNRLTTSFNYYYKYTKDGLLTEILPGTTGFSSFTDNAVEISNRGLELSISSVNINNDAFSWNTSFNISRNINKIEKLATPQSYGSRNLIQFKEGHPMYSFWVYNQLYVDPQTGDAVYEDIDGNGRITTDDRKIMGSIWPDYFGGLSNDFSYKNFDLSAFLTFSVGNKIYNHNRFFGEGGGARDAARIIFRSNLDRWQQPGDITDVPRADGVNNNNYKDGGGRWLEDGSYLRLRTLSLGYSFPATHLGRWSLAKLRIYAQATNLFTLTRYTGLDPESAASSAANQQGIDLGTPPQPRSFQLGVNLTL</sequence>
<comment type="caution">
    <text evidence="13">The sequence shown here is derived from an EMBL/GenBank/DDBJ whole genome shotgun (WGS) entry which is preliminary data.</text>
</comment>
<evidence type="ECO:0000256" key="4">
    <source>
        <dbReference type="ARBA" id="ARBA00022692"/>
    </source>
</evidence>
<keyword evidence="2 8" id="KW-0813">Transport</keyword>
<proteinExistence type="inferred from homology"/>
<evidence type="ECO:0000256" key="5">
    <source>
        <dbReference type="ARBA" id="ARBA00023077"/>
    </source>
</evidence>
<dbReference type="InterPro" id="IPR023996">
    <property type="entry name" value="TonB-dep_OMP_SusC/RagA"/>
</dbReference>
<evidence type="ECO:0000259" key="11">
    <source>
        <dbReference type="Pfam" id="PF00593"/>
    </source>
</evidence>
<comment type="subcellular location">
    <subcellularLocation>
        <location evidence="1 8">Cell outer membrane</location>
        <topology evidence="1 8">Multi-pass membrane protein</topology>
    </subcellularLocation>
</comment>
<evidence type="ECO:0000256" key="2">
    <source>
        <dbReference type="ARBA" id="ARBA00022448"/>
    </source>
</evidence>